<evidence type="ECO:0000313" key="1">
    <source>
        <dbReference type="EMBL" id="VEU44734.1"/>
    </source>
</evidence>
<proteinExistence type="predicted"/>
<dbReference type="AlphaFoldDB" id="A0A448ZRW4"/>
<reference evidence="1 2" key="1">
    <citation type="submission" date="2019-01" db="EMBL/GenBank/DDBJ databases">
        <authorList>
            <person name="Ferrante I. M."/>
        </authorList>
    </citation>
    <scope>NUCLEOTIDE SEQUENCE [LARGE SCALE GENOMIC DNA]</scope>
    <source>
        <strain evidence="1 2">B856</strain>
    </source>
</reference>
<protein>
    <submittedName>
        <fullName evidence="1">Uncharacterized protein</fullName>
    </submittedName>
</protein>
<name>A0A448ZRW4_9STRA</name>
<dbReference type="EMBL" id="CAACVS010000658">
    <property type="protein sequence ID" value="VEU44734.1"/>
    <property type="molecule type" value="Genomic_DNA"/>
</dbReference>
<dbReference type="Proteomes" id="UP000291116">
    <property type="component" value="Unassembled WGS sequence"/>
</dbReference>
<accession>A0A448ZRW4</accession>
<evidence type="ECO:0000313" key="2">
    <source>
        <dbReference type="Proteomes" id="UP000291116"/>
    </source>
</evidence>
<organism evidence="1 2">
    <name type="scientific">Pseudo-nitzschia multistriata</name>
    <dbReference type="NCBI Taxonomy" id="183589"/>
    <lineage>
        <taxon>Eukaryota</taxon>
        <taxon>Sar</taxon>
        <taxon>Stramenopiles</taxon>
        <taxon>Ochrophyta</taxon>
        <taxon>Bacillariophyta</taxon>
        <taxon>Bacillariophyceae</taxon>
        <taxon>Bacillariophycidae</taxon>
        <taxon>Bacillariales</taxon>
        <taxon>Bacillariaceae</taxon>
        <taxon>Pseudo-nitzschia</taxon>
    </lineage>
</organism>
<sequence length="67" mass="7694">MLRGASERWEPELQCSQRLEIAGTLDAHALLHEPIFHRESMAGVRRQRKNERFQLSGKSCRCGRGVC</sequence>
<gene>
    <name evidence="1" type="ORF">PSNMU_V1.4_AUG-EV-PASAV3_0118630</name>
</gene>
<keyword evidence="2" id="KW-1185">Reference proteome</keyword>